<feature type="compositionally biased region" description="Low complexity" evidence="1">
    <location>
        <begin position="138"/>
        <end position="173"/>
    </location>
</feature>
<protein>
    <submittedName>
        <fullName evidence="2">Uncharacterized protein</fullName>
    </submittedName>
</protein>
<reference evidence="2 3" key="1">
    <citation type="submission" date="2020-03" db="EMBL/GenBank/DDBJ databases">
        <title>The Isolation and Genome Sequence of a Novel Cyanophage S-N03 from the Huanghai Sea, China.</title>
        <authorList>
            <person name="Jiang T."/>
        </authorList>
    </citation>
    <scope>NUCLEOTIDE SEQUENCE [LARGE SCALE GENOMIC DNA]</scope>
</reference>
<dbReference type="SUPFAM" id="SSF56954">
    <property type="entry name" value="Outer membrane efflux proteins (OEP)"/>
    <property type="match status" value="1"/>
</dbReference>
<dbReference type="RefSeq" id="YP_010669118.1">
    <property type="nucleotide sequence ID" value="NC_070959.1"/>
</dbReference>
<proteinExistence type="predicted"/>
<evidence type="ECO:0000313" key="2">
    <source>
        <dbReference type="EMBL" id="QIN96738.1"/>
    </source>
</evidence>
<dbReference type="EMBL" id="MT162466">
    <property type="protein sequence ID" value="QIN96738.1"/>
    <property type="molecule type" value="Genomic_DNA"/>
</dbReference>
<dbReference type="Proteomes" id="UP000502617">
    <property type="component" value="Segment"/>
</dbReference>
<dbReference type="GeneID" id="77945272"/>
<evidence type="ECO:0000313" key="3">
    <source>
        <dbReference type="Proteomes" id="UP000502617"/>
    </source>
</evidence>
<feature type="compositionally biased region" description="Gly residues" evidence="1">
    <location>
        <begin position="82"/>
        <end position="91"/>
    </location>
</feature>
<evidence type="ECO:0000256" key="1">
    <source>
        <dbReference type="SAM" id="MobiDB-lite"/>
    </source>
</evidence>
<feature type="compositionally biased region" description="Low complexity" evidence="1">
    <location>
        <begin position="92"/>
        <end position="109"/>
    </location>
</feature>
<name>A0A6G8R6F8_9CAUD</name>
<accession>A0A6G8R6F8</accession>
<sequence>MGGIPPYTNKVSNLTYFTMKLFPALLAGTLFLGAAPALADANNANGNGCRNRCGGTETVYNNSGDNRGNDYSGDRNNQYGNNYGGNYGGNYGSNNTTTNNGVGENVTVQGGQGGQGGTGYGYGYGQGGDATIEEGAVNNRNTNRNNNNLNNDQRQGQAQGQQQGQAQSSNNRNTNRAEGGDVRNSGNSRNNNRTSSRSNANNRNSVNVNTGGNSYTTYGDLPEAAVAPLGQSAGRGQIGDIAVPLPTISAGGFASGSNYNDIYGAGNNNRSDYGVSIGVNIPLGAGEFRDAARREIARRDELAQAQADRNLFRLVQEAQWLQQQGLLSQEAHPRHYAALYGNK</sequence>
<feature type="compositionally biased region" description="Low complexity" evidence="1">
    <location>
        <begin position="182"/>
        <end position="214"/>
    </location>
</feature>
<keyword evidence="3" id="KW-1185">Reference proteome</keyword>
<feature type="region of interest" description="Disordered" evidence="1">
    <location>
        <begin position="138"/>
        <end position="215"/>
    </location>
</feature>
<dbReference type="KEGG" id="vg:77945272"/>
<feature type="region of interest" description="Disordered" evidence="1">
    <location>
        <begin position="61"/>
        <end position="114"/>
    </location>
</feature>
<organism evidence="2 3">
    <name type="scientific">Synechococcus phage S-N03</name>
    <dbReference type="NCBI Taxonomy" id="2718943"/>
    <lineage>
        <taxon>Viruses</taxon>
        <taxon>Duplodnaviria</taxon>
        <taxon>Heunggongvirae</taxon>
        <taxon>Uroviricota</taxon>
        <taxon>Caudoviricetes</taxon>
        <taxon>Pantevenvirales</taxon>
        <taxon>Kyanoviridae</taxon>
        <taxon>Huanghaivirus</taxon>
        <taxon>Huanghaivirus snothree</taxon>
    </lineage>
</organism>